<proteinExistence type="predicted"/>
<dbReference type="Pfam" id="PF10002">
    <property type="entry name" value="DUF2243"/>
    <property type="match status" value="1"/>
</dbReference>
<accession>A0A9X4AJZ0</accession>
<organism evidence="2 3">
    <name type="scientific">Aquibacillus koreensis</name>
    <dbReference type="NCBI Taxonomy" id="279446"/>
    <lineage>
        <taxon>Bacteria</taxon>
        <taxon>Bacillati</taxon>
        <taxon>Bacillota</taxon>
        <taxon>Bacilli</taxon>
        <taxon>Bacillales</taxon>
        <taxon>Bacillaceae</taxon>
        <taxon>Aquibacillus</taxon>
    </lineage>
</organism>
<dbReference type="Proteomes" id="UP001145072">
    <property type="component" value="Unassembled WGS sequence"/>
</dbReference>
<evidence type="ECO:0000313" key="3">
    <source>
        <dbReference type="Proteomes" id="UP001145072"/>
    </source>
</evidence>
<sequence>MISLIKSDKNLFIAAFVLGLGLLGAIDGIVFHQLLQWHHMIVSPNIKLEIITDGLFTAAFTTLLIWGGVKIFKDARKNELGGSWRVFFGGIFIGGGVFNLVEGIIDHHILQVHRVKPMAENPLLWDLAFLASGVLLIIIGYAIMRMYKSTRNYS</sequence>
<reference evidence="2" key="1">
    <citation type="submission" date="2022-06" db="EMBL/GenBank/DDBJ databases">
        <title>Aquibacillus sp. a new bacterium isolated from soil saline samples.</title>
        <authorList>
            <person name="Galisteo C."/>
            <person name="De La Haba R."/>
            <person name="Sanchez-Porro C."/>
            <person name="Ventosa A."/>
        </authorList>
    </citation>
    <scope>NUCLEOTIDE SEQUENCE</scope>
    <source>
        <strain evidence="2">JCM 12387</strain>
    </source>
</reference>
<feature type="transmembrane region" description="Helical" evidence="1">
    <location>
        <begin position="84"/>
        <end position="105"/>
    </location>
</feature>
<feature type="transmembrane region" description="Helical" evidence="1">
    <location>
        <begin position="125"/>
        <end position="144"/>
    </location>
</feature>
<keyword evidence="1" id="KW-1133">Transmembrane helix</keyword>
<dbReference type="AlphaFoldDB" id="A0A9X4AJZ0"/>
<keyword evidence="1" id="KW-0812">Transmembrane</keyword>
<evidence type="ECO:0000256" key="1">
    <source>
        <dbReference type="SAM" id="Phobius"/>
    </source>
</evidence>
<name>A0A9X4AJZ0_9BACI</name>
<keyword evidence="3" id="KW-1185">Reference proteome</keyword>
<protein>
    <submittedName>
        <fullName evidence="2">DUF2243 domain-containing protein</fullName>
    </submittedName>
</protein>
<dbReference type="InterPro" id="IPR018719">
    <property type="entry name" value="DUF2243_membrane"/>
</dbReference>
<keyword evidence="1" id="KW-0472">Membrane</keyword>
<gene>
    <name evidence="2" type="ORF">NC661_10750</name>
</gene>
<feature type="transmembrane region" description="Helical" evidence="1">
    <location>
        <begin position="12"/>
        <end position="35"/>
    </location>
</feature>
<dbReference type="EMBL" id="JAMQJZ010000007">
    <property type="protein sequence ID" value="MDC3420848.1"/>
    <property type="molecule type" value="Genomic_DNA"/>
</dbReference>
<feature type="transmembrane region" description="Helical" evidence="1">
    <location>
        <begin position="55"/>
        <end position="72"/>
    </location>
</feature>
<evidence type="ECO:0000313" key="2">
    <source>
        <dbReference type="EMBL" id="MDC3420848.1"/>
    </source>
</evidence>
<comment type="caution">
    <text evidence="2">The sequence shown here is derived from an EMBL/GenBank/DDBJ whole genome shotgun (WGS) entry which is preliminary data.</text>
</comment>